<dbReference type="STRING" id="1480694.DC28_11710"/>
<organism evidence="1 2">
    <name type="scientific">Spirochaeta lutea</name>
    <dbReference type="NCBI Taxonomy" id="1480694"/>
    <lineage>
        <taxon>Bacteria</taxon>
        <taxon>Pseudomonadati</taxon>
        <taxon>Spirochaetota</taxon>
        <taxon>Spirochaetia</taxon>
        <taxon>Spirochaetales</taxon>
        <taxon>Spirochaetaceae</taxon>
        <taxon>Spirochaeta</taxon>
    </lineage>
</organism>
<accession>A0A098QUC5</accession>
<dbReference type="AlphaFoldDB" id="A0A098QUC5"/>
<evidence type="ECO:0000313" key="1">
    <source>
        <dbReference type="EMBL" id="KGE71445.1"/>
    </source>
</evidence>
<proteinExistence type="predicted"/>
<dbReference type="RefSeq" id="WP_037548685.1">
    <property type="nucleotide sequence ID" value="NZ_JNUP01000066.1"/>
</dbReference>
<dbReference type="EMBL" id="JNUP01000066">
    <property type="protein sequence ID" value="KGE71445.1"/>
    <property type="molecule type" value="Genomic_DNA"/>
</dbReference>
<name>A0A098QUC5_9SPIO</name>
<dbReference type="Proteomes" id="UP000029692">
    <property type="component" value="Unassembled WGS sequence"/>
</dbReference>
<evidence type="ECO:0000313" key="2">
    <source>
        <dbReference type="Proteomes" id="UP000029692"/>
    </source>
</evidence>
<protein>
    <submittedName>
        <fullName evidence="1">Uncharacterized protein</fullName>
    </submittedName>
</protein>
<comment type="caution">
    <text evidence="1">The sequence shown here is derived from an EMBL/GenBank/DDBJ whole genome shotgun (WGS) entry which is preliminary data.</text>
</comment>
<gene>
    <name evidence="1" type="ORF">DC28_11710</name>
</gene>
<keyword evidence="2" id="KW-1185">Reference proteome</keyword>
<sequence length="195" mass="21066">MIVLALTIPDSVAASAARLQEQLSGSPGWEASLVMPPLIPLYRLDTYPSRGQMIRAVCINDPRLVPGELREVPGRLGSPFQVEVSLQGDLNASALAEGLCSRDDTGGAASRNQLNPHPLFNQDTGPALVLGLGSREYPRPIHTLYPVIGPLPQALTSLSLSLVDLCLTDNRDTATLDWRFLLSLRLPKGRKNPVQ</sequence>
<reference evidence="1 2" key="1">
    <citation type="submission" date="2014-05" db="EMBL/GenBank/DDBJ databases">
        <title>De novo Genome Sequence of Spirocheata sp.</title>
        <authorList>
            <person name="Shivani Y."/>
            <person name="Subhash Y."/>
            <person name="Tushar L."/>
            <person name="Sasikala C."/>
            <person name="Ramana C.V."/>
        </authorList>
    </citation>
    <scope>NUCLEOTIDE SEQUENCE [LARGE SCALE GENOMIC DNA]</scope>
    <source>
        <strain evidence="1 2">JC230</strain>
    </source>
</reference>